<accession>A0A0R2AZU4</accession>
<comment type="caution">
    <text evidence="4">The sequence shown here is derived from an EMBL/GenBank/DDBJ whole genome shotgun (WGS) entry which is preliminary data.</text>
</comment>
<dbReference type="PROSITE" id="PS51462">
    <property type="entry name" value="NUDIX"/>
    <property type="match status" value="1"/>
</dbReference>
<dbReference type="InterPro" id="IPR000086">
    <property type="entry name" value="NUDIX_hydrolase_dom"/>
</dbReference>
<dbReference type="InterPro" id="IPR015797">
    <property type="entry name" value="NUDIX_hydrolase-like_dom_sf"/>
</dbReference>
<dbReference type="GO" id="GO:0016787">
    <property type="term" value="F:hydrolase activity"/>
    <property type="evidence" value="ECO:0007669"/>
    <property type="project" value="UniProtKB-KW"/>
</dbReference>
<dbReference type="Gene3D" id="3.90.79.10">
    <property type="entry name" value="Nucleoside Triphosphate Pyrophosphohydrolase"/>
    <property type="match status" value="1"/>
</dbReference>
<dbReference type="CDD" id="cd03424">
    <property type="entry name" value="NUDIX_ADPRase_Nudt5_UGPPase_Nudt14"/>
    <property type="match status" value="1"/>
</dbReference>
<evidence type="ECO:0000259" key="3">
    <source>
        <dbReference type="PROSITE" id="PS51462"/>
    </source>
</evidence>
<evidence type="ECO:0000313" key="4">
    <source>
        <dbReference type="EMBL" id="KRM68643.1"/>
    </source>
</evidence>
<gene>
    <name evidence="4" type="ORF">FD06_GL000961</name>
</gene>
<evidence type="ECO:0000313" key="5">
    <source>
        <dbReference type="Proteomes" id="UP000052012"/>
    </source>
</evidence>
<dbReference type="RefSeq" id="WP_054658259.1">
    <property type="nucleotide sequence ID" value="NZ_AYYQ01000018.1"/>
</dbReference>
<comment type="cofactor">
    <cofactor evidence="1">
        <name>Mg(2+)</name>
        <dbReference type="ChEBI" id="CHEBI:18420"/>
    </cofactor>
</comment>
<evidence type="ECO:0000256" key="2">
    <source>
        <dbReference type="ARBA" id="ARBA00022801"/>
    </source>
</evidence>
<dbReference type="GO" id="GO:0019693">
    <property type="term" value="P:ribose phosphate metabolic process"/>
    <property type="evidence" value="ECO:0007669"/>
    <property type="project" value="TreeGrafter"/>
</dbReference>
<protein>
    <submittedName>
        <fullName evidence="4">Hydrolase, NUDIX family</fullName>
    </submittedName>
</protein>
<dbReference type="PATRIC" id="fig|1423781.4.peg.998"/>
<sequence>MNFKEKVLGIEPKYNGSIINVEKQTVELPNGDTATRDVVHHAKAVGILAITDDNKILIEKQWRAPIGKTILEIPAGKVDSRDNTSSKDAAIRELNEETRYHAKNLSRISGFYSTVGFSDEYMDLYLATELIPVDKELPRDKGEYLNISAYSLNEAEELIKSGKIEDAKTIMAILYWKLMQK</sequence>
<keyword evidence="5" id="KW-1185">Reference proteome</keyword>
<dbReference type="PANTHER" id="PTHR11839">
    <property type="entry name" value="UDP/ADP-SUGAR PYROPHOSPHATASE"/>
    <property type="match status" value="1"/>
</dbReference>
<evidence type="ECO:0000256" key="1">
    <source>
        <dbReference type="ARBA" id="ARBA00001946"/>
    </source>
</evidence>
<dbReference type="OrthoDB" id="9806150at2"/>
<organism evidence="4 5">
    <name type="scientific">Apilactobacillus ozensis DSM 23829 = JCM 17196</name>
    <dbReference type="NCBI Taxonomy" id="1423781"/>
    <lineage>
        <taxon>Bacteria</taxon>
        <taxon>Bacillati</taxon>
        <taxon>Bacillota</taxon>
        <taxon>Bacilli</taxon>
        <taxon>Lactobacillales</taxon>
        <taxon>Lactobacillaceae</taxon>
        <taxon>Apilactobacillus</taxon>
    </lineage>
</organism>
<name>A0A0R2AZU4_9LACO</name>
<dbReference type="EMBL" id="AYYQ01000018">
    <property type="protein sequence ID" value="KRM68643.1"/>
    <property type="molecule type" value="Genomic_DNA"/>
</dbReference>
<proteinExistence type="predicted"/>
<dbReference type="SUPFAM" id="SSF55811">
    <property type="entry name" value="Nudix"/>
    <property type="match status" value="1"/>
</dbReference>
<dbReference type="PANTHER" id="PTHR11839:SF18">
    <property type="entry name" value="NUDIX HYDROLASE DOMAIN-CONTAINING PROTEIN"/>
    <property type="match status" value="1"/>
</dbReference>
<reference evidence="4 5" key="1">
    <citation type="journal article" date="2015" name="Genome Announc.">
        <title>Expanding the biotechnology potential of lactobacilli through comparative genomics of 213 strains and associated genera.</title>
        <authorList>
            <person name="Sun Z."/>
            <person name="Harris H.M."/>
            <person name="McCann A."/>
            <person name="Guo C."/>
            <person name="Argimon S."/>
            <person name="Zhang W."/>
            <person name="Yang X."/>
            <person name="Jeffery I.B."/>
            <person name="Cooney J.C."/>
            <person name="Kagawa T.F."/>
            <person name="Liu W."/>
            <person name="Song Y."/>
            <person name="Salvetti E."/>
            <person name="Wrobel A."/>
            <person name="Rasinkangas P."/>
            <person name="Parkhill J."/>
            <person name="Rea M.C."/>
            <person name="O'Sullivan O."/>
            <person name="Ritari J."/>
            <person name="Douillard F.P."/>
            <person name="Paul Ross R."/>
            <person name="Yang R."/>
            <person name="Briner A.E."/>
            <person name="Felis G.E."/>
            <person name="de Vos W.M."/>
            <person name="Barrangou R."/>
            <person name="Klaenhammer T.R."/>
            <person name="Caufield P.W."/>
            <person name="Cui Y."/>
            <person name="Zhang H."/>
            <person name="O'Toole P.W."/>
        </authorList>
    </citation>
    <scope>NUCLEOTIDE SEQUENCE [LARGE SCALE GENOMIC DNA]</scope>
    <source>
        <strain evidence="4 5">DSM 23829</strain>
    </source>
</reference>
<dbReference type="Pfam" id="PF00293">
    <property type="entry name" value="NUDIX"/>
    <property type="match status" value="1"/>
</dbReference>
<keyword evidence="2 4" id="KW-0378">Hydrolase</keyword>
<dbReference type="AlphaFoldDB" id="A0A0R2AZU4"/>
<dbReference type="GO" id="GO:0006753">
    <property type="term" value="P:nucleoside phosphate metabolic process"/>
    <property type="evidence" value="ECO:0007669"/>
    <property type="project" value="TreeGrafter"/>
</dbReference>
<dbReference type="STRING" id="1423781.FD06_GL000961"/>
<dbReference type="Proteomes" id="UP000052012">
    <property type="component" value="Unassembled WGS sequence"/>
</dbReference>
<feature type="domain" description="Nudix hydrolase" evidence="3">
    <location>
        <begin position="40"/>
        <end position="172"/>
    </location>
</feature>
<dbReference type="GO" id="GO:0005829">
    <property type="term" value="C:cytosol"/>
    <property type="evidence" value="ECO:0007669"/>
    <property type="project" value="TreeGrafter"/>
</dbReference>